<protein>
    <recommendedName>
        <fullName evidence="3">STAS domain-containing protein</fullName>
    </recommendedName>
</protein>
<accession>A0A0P1ITY0</accession>
<sequence length="142" mass="16260">MPRILYNLPEHNVLFARCFGQVSPDDVIDWHLDSQITQTAKFGFLTVIDLSEVTGTDMTFDDLNSIHARLVRHYGPRRQKLTIFLYAPDDLTFGMTRILQSMSTMTDHVNVQVFRDCEALNSILPEVGKSLCELRTSLHENC</sequence>
<evidence type="ECO:0000313" key="1">
    <source>
        <dbReference type="EMBL" id="CUK27005.1"/>
    </source>
</evidence>
<gene>
    <name evidence="1" type="ORF">TA5114_02824</name>
</gene>
<dbReference type="EMBL" id="CYUE01000021">
    <property type="protein sequence ID" value="CUK27005.1"/>
    <property type="molecule type" value="Genomic_DNA"/>
</dbReference>
<keyword evidence="2" id="KW-1185">Reference proteome</keyword>
<dbReference type="AlphaFoldDB" id="A0A0P1ITY0"/>
<reference evidence="2" key="1">
    <citation type="submission" date="2015-09" db="EMBL/GenBank/DDBJ databases">
        <authorList>
            <person name="Rodrigo-Torres Lidia"/>
            <person name="Arahal R.David."/>
        </authorList>
    </citation>
    <scope>NUCLEOTIDE SEQUENCE [LARGE SCALE GENOMIC DNA]</scope>
    <source>
        <strain evidence="2">CECT 5114</strain>
    </source>
</reference>
<organism evidence="1 2">
    <name type="scientific">Cognatishimia activa</name>
    <dbReference type="NCBI Taxonomy" id="1715691"/>
    <lineage>
        <taxon>Bacteria</taxon>
        <taxon>Pseudomonadati</taxon>
        <taxon>Pseudomonadota</taxon>
        <taxon>Alphaproteobacteria</taxon>
        <taxon>Rhodobacterales</taxon>
        <taxon>Paracoccaceae</taxon>
        <taxon>Cognatishimia</taxon>
    </lineage>
</organism>
<evidence type="ECO:0008006" key="3">
    <source>
        <dbReference type="Google" id="ProtNLM"/>
    </source>
</evidence>
<name>A0A0P1ITY0_9RHOB</name>
<dbReference type="Proteomes" id="UP000051184">
    <property type="component" value="Unassembled WGS sequence"/>
</dbReference>
<evidence type="ECO:0000313" key="2">
    <source>
        <dbReference type="Proteomes" id="UP000051184"/>
    </source>
</evidence>
<proteinExistence type="predicted"/>